<gene>
    <name evidence="2" type="ORF">BDW42DRAFT_187718</name>
</gene>
<keyword evidence="3" id="KW-1185">Reference proteome</keyword>
<organism evidence="2 3">
    <name type="scientific">Aspergillus taichungensis</name>
    <dbReference type="NCBI Taxonomy" id="482145"/>
    <lineage>
        <taxon>Eukaryota</taxon>
        <taxon>Fungi</taxon>
        <taxon>Dikarya</taxon>
        <taxon>Ascomycota</taxon>
        <taxon>Pezizomycotina</taxon>
        <taxon>Eurotiomycetes</taxon>
        <taxon>Eurotiomycetidae</taxon>
        <taxon>Eurotiales</taxon>
        <taxon>Aspergillaceae</taxon>
        <taxon>Aspergillus</taxon>
        <taxon>Aspergillus subgen. Circumdati</taxon>
    </lineage>
</organism>
<dbReference type="EMBL" id="KZ559585">
    <property type="protein sequence ID" value="PLN77985.1"/>
    <property type="molecule type" value="Genomic_DNA"/>
</dbReference>
<evidence type="ECO:0000313" key="3">
    <source>
        <dbReference type="Proteomes" id="UP000235023"/>
    </source>
</evidence>
<evidence type="ECO:0000313" key="2">
    <source>
        <dbReference type="EMBL" id="PLN77985.1"/>
    </source>
</evidence>
<proteinExistence type="predicted"/>
<protein>
    <submittedName>
        <fullName evidence="2">Uncharacterized protein</fullName>
    </submittedName>
</protein>
<feature type="compositionally biased region" description="Polar residues" evidence="1">
    <location>
        <begin position="102"/>
        <end position="111"/>
    </location>
</feature>
<accession>A0A2J5HLE8</accession>
<sequence length="259" mass="28950">MQPATADPDTQHDVHVMLLDYLLCINISRIIHSKKLGNQELDCDWDVDIWWLINTIETSPFEEISNDLRIKIQLLNVITTFYRYTGPDQTTASDAQRPPLHTESQSTTATGDSRAVIKAAAEFDTLCNVAHAIVSGSRKEEITAQFIAQAAREEYQLSGGVDPSMYLAWASEALSQTPGLRQSTVEFVASLVDRVSRADSREGLFTEPGARQLEAYLLEFVSDLMQVLEPPILIQLERGVLSGMSREETQLLKHKVGMR</sequence>
<name>A0A2J5HLE8_9EURO</name>
<reference evidence="3" key="1">
    <citation type="submission" date="2017-12" db="EMBL/GenBank/DDBJ databases">
        <authorList>
            <consortium name="DOE Joint Genome Institute"/>
            <person name="Mondo S.J."/>
            <person name="Kjaerbolling I."/>
            <person name="Vesth T.C."/>
            <person name="Frisvad J.C."/>
            <person name="Nybo J.L."/>
            <person name="Theobald S."/>
            <person name="Kuo A."/>
            <person name="Bowyer P."/>
            <person name="Matsuda Y."/>
            <person name="Lyhne E.K."/>
            <person name="Kogle M.E."/>
            <person name="Clum A."/>
            <person name="Lipzen A."/>
            <person name="Salamov A."/>
            <person name="Ngan C.Y."/>
            <person name="Daum C."/>
            <person name="Chiniquy J."/>
            <person name="Barry K."/>
            <person name="LaButti K."/>
            <person name="Haridas S."/>
            <person name="Simmons B.A."/>
            <person name="Magnuson J.K."/>
            <person name="Mortensen U.H."/>
            <person name="Larsen T.O."/>
            <person name="Grigoriev I.V."/>
            <person name="Baker S.E."/>
            <person name="Andersen M.R."/>
            <person name="Nordberg H.P."/>
            <person name="Cantor M.N."/>
            <person name="Hua S.X."/>
        </authorList>
    </citation>
    <scope>NUCLEOTIDE SEQUENCE [LARGE SCALE GENOMIC DNA]</scope>
    <source>
        <strain evidence="3">IBT 19404</strain>
    </source>
</reference>
<dbReference type="AlphaFoldDB" id="A0A2J5HLE8"/>
<dbReference type="OrthoDB" id="4149149at2759"/>
<dbReference type="Proteomes" id="UP000235023">
    <property type="component" value="Unassembled WGS sequence"/>
</dbReference>
<feature type="region of interest" description="Disordered" evidence="1">
    <location>
        <begin position="88"/>
        <end position="112"/>
    </location>
</feature>
<evidence type="ECO:0000256" key="1">
    <source>
        <dbReference type="SAM" id="MobiDB-lite"/>
    </source>
</evidence>